<feature type="transmembrane region" description="Helical" evidence="5">
    <location>
        <begin position="12"/>
        <end position="32"/>
    </location>
</feature>
<keyword evidence="4 5" id="KW-0472">Membrane</keyword>
<evidence type="ECO:0000259" key="6">
    <source>
        <dbReference type="PROSITE" id="PS51503"/>
    </source>
</evidence>
<dbReference type="Proteomes" id="UP000814176">
    <property type="component" value="Unassembled WGS sequence"/>
</dbReference>
<gene>
    <name evidence="7" type="ORF">C8Q71DRAFT_33174</name>
</gene>
<evidence type="ECO:0000256" key="5">
    <source>
        <dbReference type="SAM" id="Phobius"/>
    </source>
</evidence>
<name>A0ABQ8KYL8_9APHY</name>
<proteinExistence type="predicted"/>
<dbReference type="EMBL" id="JADCUA010000001">
    <property type="protein sequence ID" value="KAH9844164.1"/>
    <property type="molecule type" value="Genomic_DNA"/>
</dbReference>
<organism evidence="7 8">
    <name type="scientific">Rhodofomes roseus</name>
    <dbReference type="NCBI Taxonomy" id="34475"/>
    <lineage>
        <taxon>Eukaryota</taxon>
        <taxon>Fungi</taxon>
        <taxon>Dikarya</taxon>
        <taxon>Basidiomycota</taxon>
        <taxon>Agaricomycotina</taxon>
        <taxon>Agaricomycetes</taxon>
        <taxon>Polyporales</taxon>
        <taxon>Rhodofomes</taxon>
    </lineage>
</organism>
<accession>A0ABQ8KYL8</accession>
<comment type="subcellular location">
    <subcellularLocation>
        <location evidence="1">Mitochondrion</location>
    </subcellularLocation>
</comment>
<dbReference type="PANTHER" id="PTHR28018">
    <property type="entry name" value="RESPIRATORY SUPERCOMPLEX FACTOR 2, MITOCHONDRIAL"/>
    <property type="match status" value="1"/>
</dbReference>
<feature type="transmembrane region" description="Helical" evidence="5">
    <location>
        <begin position="118"/>
        <end position="137"/>
    </location>
</feature>
<evidence type="ECO:0000256" key="1">
    <source>
        <dbReference type="ARBA" id="ARBA00004173"/>
    </source>
</evidence>
<sequence>MKIVGEDERKAQMHATIIGGAKGFAGGLAFALPTSYLLNRRWAYYRQLPPSIKAFGVILVAVPAFAINAEHAGLRYEKEHWSDVGAHELDIRKQRKQERWDKMGPVEKLADVVGRHEYGFIGGAWAATMAGSFGWIMRDKYQTLPQKIVQARMWAQGLTIGILIAAGALTNARRQQSVDEHGLRHIEPDHSWRDIVEQTSKAALEQKRT</sequence>
<protein>
    <recommendedName>
        <fullName evidence="6">HIG1 domain-containing protein</fullName>
    </recommendedName>
</protein>
<keyword evidence="3 5" id="KW-1133">Transmembrane helix</keyword>
<evidence type="ECO:0000256" key="4">
    <source>
        <dbReference type="ARBA" id="ARBA00023136"/>
    </source>
</evidence>
<dbReference type="RefSeq" id="XP_047784974.1">
    <property type="nucleotide sequence ID" value="XM_047917884.1"/>
</dbReference>
<evidence type="ECO:0000256" key="2">
    <source>
        <dbReference type="ARBA" id="ARBA00022692"/>
    </source>
</evidence>
<dbReference type="InterPro" id="IPR040153">
    <property type="entry name" value="Rcf2"/>
</dbReference>
<dbReference type="GeneID" id="71998616"/>
<evidence type="ECO:0000313" key="8">
    <source>
        <dbReference type="Proteomes" id="UP000814176"/>
    </source>
</evidence>
<dbReference type="InterPro" id="IPR007667">
    <property type="entry name" value="Hypoxia_induced_domain"/>
</dbReference>
<evidence type="ECO:0000256" key="3">
    <source>
        <dbReference type="ARBA" id="ARBA00022989"/>
    </source>
</evidence>
<dbReference type="PROSITE" id="PS51503">
    <property type="entry name" value="HIG1"/>
    <property type="match status" value="1"/>
</dbReference>
<dbReference type="PANTHER" id="PTHR28018:SF3">
    <property type="entry name" value="RESPIRATORY SUPERCOMPLEX FACTOR 2, MITOCHONDRIAL"/>
    <property type="match status" value="1"/>
</dbReference>
<feature type="transmembrane region" description="Helical" evidence="5">
    <location>
        <begin position="149"/>
        <end position="169"/>
    </location>
</feature>
<dbReference type="Pfam" id="PF04588">
    <property type="entry name" value="HIG_1_N"/>
    <property type="match status" value="1"/>
</dbReference>
<feature type="domain" description="HIG1" evidence="6">
    <location>
        <begin position="90"/>
        <end position="181"/>
    </location>
</feature>
<keyword evidence="8" id="KW-1185">Reference proteome</keyword>
<keyword evidence="2 5" id="KW-0812">Transmembrane</keyword>
<reference evidence="7 8" key="1">
    <citation type="journal article" date="2021" name="Environ. Microbiol.">
        <title>Gene family expansions and transcriptome signatures uncover fungal adaptations to wood decay.</title>
        <authorList>
            <person name="Hage H."/>
            <person name="Miyauchi S."/>
            <person name="Viragh M."/>
            <person name="Drula E."/>
            <person name="Min B."/>
            <person name="Chaduli D."/>
            <person name="Navarro D."/>
            <person name="Favel A."/>
            <person name="Norest M."/>
            <person name="Lesage-Meessen L."/>
            <person name="Balint B."/>
            <person name="Merenyi Z."/>
            <person name="de Eugenio L."/>
            <person name="Morin E."/>
            <person name="Martinez A.T."/>
            <person name="Baldrian P."/>
            <person name="Stursova M."/>
            <person name="Martinez M.J."/>
            <person name="Novotny C."/>
            <person name="Magnuson J.K."/>
            <person name="Spatafora J.W."/>
            <person name="Maurice S."/>
            <person name="Pangilinan J."/>
            <person name="Andreopoulos W."/>
            <person name="LaButti K."/>
            <person name="Hundley H."/>
            <person name="Na H."/>
            <person name="Kuo A."/>
            <person name="Barry K."/>
            <person name="Lipzen A."/>
            <person name="Henrissat B."/>
            <person name="Riley R."/>
            <person name="Ahrendt S."/>
            <person name="Nagy L.G."/>
            <person name="Grigoriev I.V."/>
            <person name="Martin F."/>
            <person name="Rosso M.N."/>
        </authorList>
    </citation>
    <scope>NUCLEOTIDE SEQUENCE [LARGE SCALE GENOMIC DNA]</scope>
    <source>
        <strain evidence="7 8">CIRM-BRFM 1785</strain>
    </source>
</reference>
<comment type="caution">
    <text evidence="7">The sequence shown here is derived from an EMBL/GenBank/DDBJ whole genome shotgun (WGS) entry which is preliminary data.</text>
</comment>
<evidence type="ECO:0000313" key="7">
    <source>
        <dbReference type="EMBL" id="KAH9844164.1"/>
    </source>
</evidence>